<feature type="transmembrane region" description="Helical" evidence="6">
    <location>
        <begin position="545"/>
        <end position="572"/>
    </location>
</feature>
<feature type="domain" description="Major facilitator superfamily (MFS) profile" evidence="7">
    <location>
        <begin position="265"/>
        <end position="654"/>
    </location>
</feature>
<dbReference type="EMBL" id="AP009384">
    <property type="protein sequence ID" value="BAF90217.1"/>
    <property type="molecule type" value="Genomic_DNA"/>
</dbReference>
<evidence type="ECO:0000256" key="3">
    <source>
        <dbReference type="ARBA" id="ARBA00022692"/>
    </source>
</evidence>
<dbReference type="Gene3D" id="1.20.1250.20">
    <property type="entry name" value="MFS general substrate transporter like domains"/>
    <property type="match status" value="1"/>
</dbReference>
<evidence type="ECO:0000256" key="4">
    <source>
        <dbReference type="ARBA" id="ARBA00022989"/>
    </source>
</evidence>
<dbReference type="PANTHER" id="PTHR43124">
    <property type="entry name" value="PURINE EFFLUX PUMP PBUE"/>
    <property type="match status" value="1"/>
</dbReference>
<dbReference type="SUPFAM" id="SSF103473">
    <property type="entry name" value="MFS general substrate transporter"/>
    <property type="match status" value="1"/>
</dbReference>
<evidence type="ECO:0000313" key="8">
    <source>
        <dbReference type="EMBL" id="BAF90217.1"/>
    </source>
</evidence>
<evidence type="ECO:0000256" key="5">
    <source>
        <dbReference type="ARBA" id="ARBA00023136"/>
    </source>
</evidence>
<accession>A8HSU8</accession>
<evidence type="ECO:0000256" key="6">
    <source>
        <dbReference type="SAM" id="Phobius"/>
    </source>
</evidence>
<feature type="transmembrane region" description="Helical" evidence="6">
    <location>
        <begin position="337"/>
        <end position="360"/>
    </location>
</feature>
<feature type="transmembrane region" description="Helical" evidence="6">
    <location>
        <begin position="514"/>
        <end position="533"/>
    </location>
</feature>
<dbReference type="InterPro" id="IPR036259">
    <property type="entry name" value="MFS_trans_sf"/>
</dbReference>
<feature type="transmembrane region" description="Helical" evidence="6">
    <location>
        <begin position="305"/>
        <end position="325"/>
    </location>
</feature>
<reference evidence="8 9" key="6">
    <citation type="journal article" date="2011" name="Appl. Environ. Microbiol.">
        <title>Involvement of the azorhizobial chromosome partition gene (parA) in the onset of bacteroid differentiation during Sesbania rostrata stem nodule development.</title>
        <authorList>
            <person name="Liu CT."/>
            <person name="Lee KB."/>
            <person name="Wang YS."/>
            <person name="Peng MH."/>
            <person name="Lee KT."/>
            <person name="Suzuki S."/>
            <person name="Suzuki T."/>
            <person name="Oyaizu H."/>
        </authorList>
    </citation>
    <scope>NUCLEOTIDE SEQUENCE [LARGE SCALE GENOMIC DNA]</scope>
    <source>
        <strain evidence="9">ATCC 43989 / DSM 5975 / JCM 20966 / LMG 6465 / NBRC 14845 / NCIMB 13405 / ORS 571</strain>
    </source>
</reference>
<keyword evidence="5 6" id="KW-0472">Membrane</keyword>
<feature type="transmembrane region" description="Helical" evidence="6">
    <location>
        <begin position="471"/>
        <end position="494"/>
    </location>
</feature>
<evidence type="ECO:0000256" key="1">
    <source>
        <dbReference type="ARBA" id="ARBA00004651"/>
    </source>
</evidence>
<evidence type="ECO:0000313" key="9">
    <source>
        <dbReference type="Proteomes" id="UP000000270"/>
    </source>
</evidence>
<keyword evidence="9" id="KW-1185">Reference proteome</keyword>
<dbReference type="HOGENOM" id="CLU_017087_1_0_5"/>
<dbReference type="STRING" id="438753.AZC_4219"/>
<reference evidence="8 9" key="1">
    <citation type="journal article" date="2007" name="Appl. Environ. Microbiol.">
        <title>Rhizobial factors required for stem nodule maturation and maintenance in Sesbania rostrata-Azorhizobium caulinodans ORS571 symbiosis.</title>
        <authorList>
            <person name="Suzuki S."/>
            <person name="Aono T."/>
            <person name="Lee KB."/>
            <person name="Suzuki T."/>
            <person name="Liu CT."/>
            <person name="Miwa H."/>
            <person name="Wakao S."/>
            <person name="Iki T."/>
            <person name="Oyaizu H."/>
        </authorList>
    </citation>
    <scope>NUCLEOTIDE SEQUENCE [LARGE SCALE GENOMIC DNA]</scope>
    <source>
        <strain evidence="9">ATCC 43989 / DSM 5975 / JCM 20966 / LMG 6465 / NBRC 14845 / NCIMB 13405 / ORS 571</strain>
    </source>
</reference>
<gene>
    <name evidence="8" type="ordered locus">AZC_4219</name>
</gene>
<dbReference type="GO" id="GO:0022857">
    <property type="term" value="F:transmembrane transporter activity"/>
    <property type="evidence" value="ECO:0007669"/>
    <property type="project" value="InterPro"/>
</dbReference>
<dbReference type="RefSeq" id="WP_012172739.1">
    <property type="nucleotide sequence ID" value="NC_009937.1"/>
</dbReference>
<feature type="transmembrane region" description="Helical" evidence="6">
    <location>
        <begin position="20"/>
        <end position="39"/>
    </location>
</feature>
<feature type="transmembrane region" description="Helical" evidence="6">
    <location>
        <begin position="425"/>
        <end position="445"/>
    </location>
</feature>
<dbReference type="PANTHER" id="PTHR43124:SF3">
    <property type="entry name" value="CHLORAMPHENICOL EFFLUX PUMP RV0191"/>
    <property type="match status" value="1"/>
</dbReference>
<dbReference type="AlphaFoldDB" id="A8HSU8"/>
<dbReference type="PROSITE" id="PS50850">
    <property type="entry name" value="MFS"/>
    <property type="match status" value="1"/>
</dbReference>
<feature type="transmembrane region" description="Helical" evidence="6">
    <location>
        <begin position="396"/>
        <end position="413"/>
    </location>
</feature>
<keyword evidence="4 6" id="KW-1133">Transmembrane helix</keyword>
<dbReference type="KEGG" id="azc:AZC_4219"/>
<reference evidence="8 9" key="3">
    <citation type="journal article" date="2008" name="BMC Genomics">
        <title>The genome of the versatile nitrogen fixer Azorhizobium caulinodans ORS571.</title>
        <authorList>
            <person name="Lee KB."/>
            <person name="Backer P.D."/>
            <person name="Aono T."/>
            <person name="Liu CT."/>
            <person name="Suzuki S."/>
            <person name="Suzuki T."/>
            <person name="Kaneko T."/>
            <person name="Yamada M."/>
            <person name="Tabata S."/>
            <person name="Kupfer D.M."/>
            <person name="Najar F.Z."/>
            <person name="Wiley G.B."/>
            <person name="Roe B."/>
            <person name="Binnewies T.T."/>
            <person name="Ussery D.W."/>
            <person name="D'Haeze W."/>
            <person name="Herder J.D."/>
            <person name="Gevers D."/>
            <person name="Vereecke D."/>
            <person name="Holsters M."/>
            <person name="Oyaizu H."/>
        </authorList>
    </citation>
    <scope>NUCLEOTIDE SEQUENCE [LARGE SCALE GENOMIC DNA]</scope>
    <source>
        <strain evidence="9">ATCC 43989 / DSM 5975 / JCM 20966 / LMG 6465 / NBRC 14845 / NCIMB 13405 / ORS 571</strain>
    </source>
</reference>
<sequence length="669" mass="69031">MRLLREHLSGRTSIGLRTGLSLAMILVLCTALAVVAFGARSAAERTIVPSILAKAESVGRATAALIETALAADIPLDRLAGVQAHFLKLVNDNDEIAEMQLVRDGRVLFEVGKVDGDDWPQVRVPVHGPDGAQAAVLVVMADPGVLSRQVMAVLVDVAFIGIVALLMALELGALVVGVGGVTVLDAIDGRLRDLARGRLTRHPPAGAAARDLVGPLDRQMDALAARQEFALTEAERRGDEAQVETLKRLESETGVGEMHVVGNRAAAMVRPALFLFMLAEELSRPFLPRYTQALAAPGVPFSIDFAVSLPIVVFMAVVALGQIPFGAFSEWLGRRTGFVIGAGLAACGYLLAGLAGTYWVFLAARVISALGYSLVFVSAQGHVVDRSAPSERSEGLAVFVGAIMVAALCGPPIGGVIDDRLGGNIAFLVSAGLAVIALALAAWSLPKPERRAVGQGLALSDLKAALTAPRLAPLLFGCAFPAKFILAALCFYLIPVELQRAGYSAAAVGRLQMIYPVIMVLAVPVFASVADRLSARAAFVATGGLLAGAGALLVVFGSSPLILALVLMMLGIGQSMSIAPQSALVADSARHVPGGRSAGVLGLFRLVERSGNAAGPAAAGLLLGSVGFVTSMMSIGAIVVVGAAAFILSGRVPARRGPAAAAPKEARVP</sequence>
<dbReference type="InterPro" id="IPR011701">
    <property type="entry name" value="MFS"/>
</dbReference>
<organism evidence="8 9">
    <name type="scientific">Azorhizobium caulinodans (strain ATCC 43989 / DSM 5975 / JCM 20966 / LMG 6465 / NBRC 14845 / NCIMB 13405 / ORS 571)</name>
    <dbReference type="NCBI Taxonomy" id="438753"/>
    <lineage>
        <taxon>Bacteria</taxon>
        <taxon>Pseudomonadati</taxon>
        <taxon>Pseudomonadota</taxon>
        <taxon>Alphaproteobacteria</taxon>
        <taxon>Hyphomicrobiales</taxon>
        <taxon>Xanthobacteraceae</taxon>
        <taxon>Azorhizobium</taxon>
    </lineage>
</organism>
<dbReference type="GO" id="GO:0005886">
    <property type="term" value="C:plasma membrane"/>
    <property type="evidence" value="ECO:0007669"/>
    <property type="project" value="UniProtKB-SubCell"/>
</dbReference>
<reference evidence="8 9" key="4">
    <citation type="journal article" date="2009" name="Appl. Environ. Microbiol.">
        <title>Comparative genome-wide transcriptional profiling of Azorhizobium caulinodans ORS571 grown under free-living and symbiotic conditions.</title>
        <authorList>
            <person name="Tsukada S."/>
            <person name="Aono T."/>
            <person name="Akiba N."/>
            <person name="Lee KB."/>
            <person name="Liu CT."/>
            <person name="Toyazaki H."/>
            <person name="Oyaizu H."/>
        </authorList>
    </citation>
    <scope>NUCLEOTIDE SEQUENCE [LARGE SCALE GENOMIC DNA]</scope>
    <source>
        <strain evidence="9">ATCC 43989 / DSM 5975 / JCM 20966 / LMG 6465 / NBRC 14845 / NCIMB 13405 / ORS 571</strain>
    </source>
</reference>
<name>A8HSU8_AZOC5</name>
<reference evidence="8 9" key="5">
    <citation type="journal article" date="2010" name="Appl. Environ. Microbiol.">
        <title>phrR-like gene praR of Azorhizobium caulinodans ORS571 is essential for symbiosis with Sesbania rostrata and is involved in expression of reb genes.</title>
        <authorList>
            <person name="Akiba N."/>
            <person name="Aono T."/>
            <person name="Toyazaki H."/>
            <person name="Sato S."/>
            <person name="Oyaizu H."/>
        </authorList>
    </citation>
    <scope>NUCLEOTIDE SEQUENCE [LARGE SCALE GENOMIC DNA]</scope>
    <source>
        <strain evidence="9">ATCC 43989 / DSM 5975 / JCM 20966 / LMG 6465 / NBRC 14845 / NCIMB 13405 / ORS 571</strain>
    </source>
</reference>
<evidence type="ECO:0000259" key="7">
    <source>
        <dbReference type="PROSITE" id="PS50850"/>
    </source>
</evidence>
<dbReference type="InterPro" id="IPR020846">
    <property type="entry name" value="MFS_dom"/>
</dbReference>
<proteinExistence type="predicted"/>
<feature type="transmembrane region" description="Helical" evidence="6">
    <location>
        <begin position="626"/>
        <end position="648"/>
    </location>
</feature>
<reference evidence="9" key="2">
    <citation type="submission" date="2007-04" db="EMBL/GenBank/DDBJ databases">
        <title>Complete genome sequence of the nitrogen-fixing bacterium Azorhizobium caulinodans ORS571.</title>
        <authorList>
            <person name="Lee K.B."/>
            <person name="Backer P.D."/>
            <person name="Aono T."/>
            <person name="Liu C.T."/>
            <person name="Suzuki S."/>
            <person name="Suzuki T."/>
            <person name="Kaneko T."/>
            <person name="Yamada M."/>
            <person name="Tabata S."/>
            <person name="Kupfer D.M."/>
            <person name="Najar F.Z."/>
            <person name="Wiley G.B."/>
            <person name="Roe B."/>
            <person name="Binnewies T."/>
            <person name="Ussery D."/>
            <person name="Vereecke D."/>
            <person name="Gevers D."/>
            <person name="Holsters M."/>
            <person name="Oyaizu H."/>
        </authorList>
    </citation>
    <scope>NUCLEOTIDE SEQUENCE [LARGE SCALE GENOMIC DNA]</scope>
    <source>
        <strain evidence="9">ATCC 43989 / DSM 5975 / JCM 20966 / LMG 6465 / NBRC 14845 / NCIMB 13405 / ORS 571</strain>
    </source>
</reference>
<feature type="transmembrane region" description="Helical" evidence="6">
    <location>
        <begin position="150"/>
        <end position="169"/>
    </location>
</feature>
<keyword evidence="3 6" id="KW-0812">Transmembrane</keyword>
<dbReference type="Pfam" id="PF07690">
    <property type="entry name" value="MFS_1"/>
    <property type="match status" value="1"/>
</dbReference>
<dbReference type="InterPro" id="IPR050189">
    <property type="entry name" value="MFS_Efflux_Transporters"/>
</dbReference>
<protein>
    <submittedName>
        <fullName evidence="8">Putative Arabinose efflux permease</fullName>
    </submittedName>
</protein>
<dbReference type="Proteomes" id="UP000000270">
    <property type="component" value="Chromosome"/>
</dbReference>
<keyword evidence="2" id="KW-1003">Cell membrane</keyword>
<evidence type="ECO:0000256" key="2">
    <source>
        <dbReference type="ARBA" id="ARBA00022475"/>
    </source>
</evidence>
<comment type="subcellular location">
    <subcellularLocation>
        <location evidence="1">Cell membrane</location>
        <topology evidence="1">Multi-pass membrane protein</topology>
    </subcellularLocation>
</comment>
<feature type="transmembrane region" description="Helical" evidence="6">
    <location>
        <begin position="366"/>
        <end position="384"/>
    </location>
</feature>
<dbReference type="eggNOG" id="COG2814">
    <property type="taxonomic scope" value="Bacteria"/>
</dbReference>